<dbReference type="SUPFAM" id="SSF52821">
    <property type="entry name" value="Rhodanese/Cell cycle control phosphatase"/>
    <property type="match status" value="2"/>
</dbReference>
<dbReference type="EMBL" id="JACGWT010000005">
    <property type="protein sequence ID" value="MBA8795344.1"/>
    <property type="molecule type" value="Genomic_DNA"/>
</dbReference>
<proteinExistence type="predicted"/>
<dbReference type="CDD" id="cd01448">
    <property type="entry name" value="TST_Repeat_1"/>
    <property type="match status" value="1"/>
</dbReference>
<evidence type="ECO:0000256" key="2">
    <source>
        <dbReference type="ARBA" id="ARBA00022737"/>
    </source>
</evidence>
<accession>A0A7W3P6U6</accession>
<evidence type="ECO:0000313" key="5">
    <source>
        <dbReference type="Proteomes" id="UP000523079"/>
    </source>
</evidence>
<keyword evidence="2" id="KW-0677">Repeat</keyword>
<gene>
    <name evidence="4" type="ORF">FHX74_002980</name>
</gene>
<dbReference type="EC" id="2.8.1.2" evidence="4"/>
<sequence length="305" mass="31311">MITPVDGVLVTADALAVALAGTDASDPARPVLLDVRWTLGGPSGRPEHEAGHVPGARFVDLETELSAPHPAEATRARPGGRHPLPAPADFQAAMRRAGVSGGRPVVVYDGSNALAAARLWWLLTDAGHSDVTVLDGGWAAWRDGGHPVETGPAGPAGPVVEGDFVARPGHRRFWDADRLAAAIAAGTAPAVADVRGWERYTGESEPVDPVAGHLPGAVSAPSMDNVGPDGRFRPAAEIAARYADLDAAAGPDGPVFYCGSGITAAHTLLAREAAGLTAGAIYPGSWSDWISDPDRPRATGDGPRV</sequence>
<evidence type="ECO:0000259" key="3">
    <source>
        <dbReference type="PROSITE" id="PS50206"/>
    </source>
</evidence>
<dbReference type="GO" id="GO:0016784">
    <property type="term" value="F:3-mercaptopyruvate sulfurtransferase activity"/>
    <property type="evidence" value="ECO:0007669"/>
    <property type="project" value="UniProtKB-EC"/>
</dbReference>
<comment type="caution">
    <text evidence="4">The sequence shown here is derived from an EMBL/GenBank/DDBJ whole genome shotgun (WGS) entry which is preliminary data.</text>
</comment>
<keyword evidence="5" id="KW-1185">Reference proteome</keyword>
<dbReference type="Gene3D" id="3.40.250.10">
    <property type="entry name" value="Rhodanese-like domain"/>
    <property type="match status" value="2"/>
</dbReference>
<dbReference type="SMART" id="SM00450">
    <property type="entry name" value="RHOD"/>
    <property type="match status" value="2"/>
</dbReference>
<dbReference type="AlphaFoldDB" id="A0A7W3P6U6"/>
<dbReference type="CDD" id="cd01449">
    <property type="entry name" value="TST_Repeat_2"/>
    <property type="match status" value="1"/>
</dbReference>
<dbReference type="EC" id="2.8.1.1" evidence="4"/>
<dbReference type="PANTHER" id="PTHR11364:SF27">
    <property type="entry name" value="SULFURTRANSFERASE"/>
    <property type="match status" value="1"/>
</dbReference>
<organism evidence="4 5">
    <name type="scientific">Microlunatus kandeliicorticis</name>
    <dbReference type="NCBI Taxonomy" id="1759536"/>
    <lineage>
        <taxon>Bacteria</taxon>
        <taxon>Bacillati</taxon>
        <taxon>Actinomycetota</taxon>
        <taxon>Actinomycetes</taxon>
        <taxon>Propionibacteriales</taxon>
        <taxon>Propionibacteriaceae</taxon>
        <taxon>Microlunatus</taxon>
    </lineage>
</organism>
<dbReference type="PROSITE" id="PS50206">
    <property type="entry name" value="RHODANESE_3"/>
    <property type="match status" value="2"/>
</dbReference>
<dbReference type="PANTHER" id="PTHR11364">
    <property type="entry name" value="THIOSULFATE SULFERTANSFERASE"/>
    <property type="match status" value="1"/>
</dbReference>
<evidence type="ECO:0000313" key="4">
    <source>
        <dbReference type="EMBL" id="MBA8795344.1"/>
    </source>
</evidence>
<protein>
    <submittedName>
        <fullName evidence="4">Thiosulfate/3-mercaptopyruvate sulfurtransferase</fullName>
        <ecNumber evidence="4">2.8.1.1</ecNumber>
        <ecNumber evidence="4">2.8.1.2</ecNumber>
    </submittedName>
</protein>
<dbReference type="InterPro" id="IPR001763">
    <property type="entry name" value="Rhodanese-like_dom"/>
</dbReference>
<name>A0A7W3P6U6_9ACTN</name>
<feature type="domain" description="Rhodanese" evidence="3">
    <location>
        <begin position="26"/>
        <end position="150"/>
    </location>
</feature>
<dbReference type="GO" id="GO:0004792">
    <property type="term" value="F:thiosulfate-cyanide sulfurtransferase activity"/>
    <property type="evidence" value="ECO:0007669"/>
    <property type="project" value="UniProtKB-EC"/>
</dbReference>
<dbReference type="Proteomes" id="UP000523079">
    <property type="component" value="Unassembled WGS sequence"/>
</dbReference>
<evidence type="ECO:0000256" key="1">
    <source>
        <dbReference type="ARBA" id="ARBA00022679"/>
    </source>
</evidence>
<dbReference type="Pfam" id="PF00581">
    <property type="entry name" value="Rhodanese"/>
    <property type="match status" value="2"/>
</dbReference>
<reference evidence="4 5" key="1">
    <citation type="submission" date="2020-07" db="EMBL/GenBank/DDBJ databases">
        <title>Sequencing the genomes of 1000 actinobacteria strains.</title>
        <authorList>
            <person name="Klenk H.-P."/>
        </authorList>
    </citation>
    <scope>NUCLEOTIDE SEQUENCE [LARGE SCALE GENOMIC DNA]</scope>
    <source>
        <strain evidence="4 5">DSM 100723</strain>
    </source>
</reference>
<dbReference type="InterPro" id="IPR036873">
    <property type="entry name" value="Rhodanese-like_dom_sf"/>
</dbReference>
<dbReference type="InterPro" id="IPR045078">
    <property type="entry name" value="TST/MPST-like"/>
</dbReference>
<keyword evidence="4" id="KW-0670">Pyruvate</keyword>
<dbReference type="RefSeq" id="WP_182560978.1">
    <property type="nucleotide sequence ID" value="NZ_JACGWT010000005.1"/>
</dbReference>
<feature type="domain" description="Rhodanese" evidence="3">
    <location>
        <begin position="185"/>
        <end position="298"/>
    </location>
</feature>
<keyword evidence="1 4" id="KW-0808">Transferase</keyword>